<protein>
    <submittedName>
        <fullName evidence="2">Uncharacterized protein</fullName>
    </submittedName>
</protein>
<organism evidence="2 3">
    <name type="scientific">candidate division WWE3 bacterium</name>
    <dbReference type="NCBI Taxonomy" id="2053526"/>
    <lineage>
        <taxon>Bacteria</taxon>
        <taxon>Katanobacteria</taxon>
    </lineage>
</organism>
<gene>
    <name evidence="2" type="ORF">C4561_01475</name>
</gene>
<accession>A0A3A4ZF34</accession>
<evidence type="ECO:0000313" key="3">
    <source>
        <dbReference type="Proteomes" id="UP000265540"/>
    </source>
</evidence>
<evidence type="ECO:0000313" key="2">
    <source>
        <dbReference type="EMBL" id="RJR27753.1"/>
    </source>
</evidence>
<feature type="signal peptide" evidence="1">
    <location>
        <begin position="1"/>
        <end position="19"/>
    </location>
</feature>
<keyword evidence="1" id="KW-0732">Signal</keyword>
<dbReference type="Proteomes" id="UP000265540">
    <property type="component" value="Unassembled WGS sequence"/>
</dbReference>
<evidence type="ECO:0000256" key="1">
    <source>
        <dbReference type="SAM" id="SignalP"/>
    </source>
</evidence>
<feature type="chain" id="PRO_5017298106" evidence="1">
    <location>
        <begin position="20"/>
        <end position="310"/>
    </location>
</feature>
<proteinExistence type="predicted"/>
<name>A0A3A4ZF34_UNCKA</name>
<sequence length="310" mass="32362">MKLLWILGLLALLISPIFAQTDQTKLEGNLYVEDSLRVPYLNASDSARIGANAKVEKDLTLGSTVDTSGAVLMYVRNKAGVVLLGGDIVEPDSTGILLGCNTKGEVDTEADSFYYDLDAEGYPVSLRFITVGTADAGDSVRVYGTVYGATSASVERRYLGTGANNEQSSSYLWSDIDSISNRGANAATLDSVRIWAWSFAGVKACITAKSRSALGVVVGDSISDNAVGRIVIKGVVQADAEPSATAVLGGVKAGEWLEINARGNLTQTIAGLAPDSIYNRGLAIALQALSAGGTGAATDSGKIWILWNGN</sequence>
<dbReference type="AlphaFoldDB" id="A0A3A4ZF34"/>
<dbReference type="EMBL" id="QZJF01000007">
    <property type="protein sequence ID" value="RJR27753.1"/>
    <property type="molecule type" value="Genomic_DNA"/>
</dbReference>
<reference evidence="2 3" key="1">
    <citation type="journal article" date="2017" name="ISME J.">
        <title>Energy and carbon metabolisms in a deep terrestrial subsurface fluid microbial community.</title>
        <authorList>
            <person name="Momper L."/>
            <person name="Jungbluth S.P."/>
            <person name="Lee M.D."/>
            <person name="Amend J.P."/>
        </authorList>
    </citation>
    <scope>NUCLEOTIDE SEQUENCE [LARGE SCALE GENOMIC DNA]</scope>
    <source>
        <strain evidence="2">SURF_46</strain>
    </source>
</reference>
<comment type="caution">
    <text evidence="2">The sequence shown here is derived from an EMBL/GenBank/DDBJ whole genome shotgun (WGS) entry which is preliminary data.</text>
</comment>